<dbReference type="Proteomes" id="UP001487740">
    <property type="component" value="Unassembled WGS sequence"/>
</dbReference>
<sequence>MYLISGDSVTADLPADFPHIIGSLRPAQQFLAFGQDIINVYEKGTFTGKSDYSKEDLPKFKIGEAASLVITSYNPWTVYTGEYYTGDSLCVTPYTDLNLTSNPPVPMVGYYPYISKMGVPMTIKSARHGCYSDDVVQPAPVIKLDGRTEAGGWGPIV</sequence>
<organism evidence="1 2">
    <name type="scientific">Scylla paramamosain</name>
    <name type="common">Mud crab</name>
    <dbReference type="NCBI Taxonomy" id="85552"/>
    <lineage>
        <taxon>Eukaryota</taxon>
        <taxon>Metazoa</taxon>
        <taxon>Ecdysozoa</taxon>
        <taxon>Arthropoda</taxon>
        <taxon>Crustacea</taxon>
        <taxon>Multicrustacea</taxon>
        <taxon>Malacostraca</taxon>
        <taxon>Eumalacostraca</taxon>
        <taxon>Eucarida</taxon>
        <taxon>Decapoda</taxon>
        <taxon>Pleocyemata</taxon>
        <taxon>Brachyura</taxon>
        <taxon>Eubrachyura</taxon>
        <taxon>Portunoidea</taxon>
        <taxon>Portunidae</taxon>
        <taxon>Portuninae</taxon>
        <taxon>Scylla</taxon>
    </lineage>
</organism>
<dbReference type="Gene3D" id="2.60.20.10">
    <property type="entry name" value="Crystallins"/>
    <property type="match status" value="1"/>
</dbReference>
<dbReference type="EMBL" id="JARAKH010000030">
    <property type="protein sequence ID" value="KAK8387393.1"/>
    <property type="molecule type" value="Genomic_DNA"/>
</dbReference>
<keyword evidence="2" id="KW-1185">Reference proteome</keyword>
<evidence type="ECO:0000313" key="1">
    <source>
        <dbReference type="EMBL" id="KAK8387393.1"/>
    </source>
</evidence>
<reference evidence="1 2" key="1">
    <citation type="submission" date="2023-03" db="EMBL/GenBank/DDBJ databases">
        <title>High-quality genome of Scylla paramamosain provides insights in environmental adaptation.</title>
        <authorList>
            <person name="Zhang L."/>
        </authorList>
    </citation>
    <scope>NUCLEOTIDE SEQUENCE [LARGE SCALE GENOMIC DNA]</scope>
    <source>
        <strain evidence="1">LZ_2023a</strain>
        <tissue evidence="1">Muscle</tissue>
    </source>
</reference>
<proteinExistence type="predicted"/>
<accession>A0AAW0TJV3</accession>
<name>A0AAW0TJV3_SCYPA</name>
<evidence type="ECO:0000313" key="2">
    <source>
        <dbReference type="Proteomes" id="UP001487740"/>
    </source>
</evidence>
<protein>
    <recommendedName>
        <fullName evidence="3">IgGFc-binding protein N-terminal domain-containing protein</fullName>
    </recommendedName>
</protein>
<gene>
    <name evidence="1" type="ORF">O3P69_018170</name>
</gene>
<evidence type="ECO:0008006" key="3">
    <source>
        <dbReference type="Google" id="ProtNLM"/>
    </source>
</evidence>
<comment type="caution">
    <text evidence="1">The sequence shown here is derived from an EMBL/GenBank/DDBJ whole genome shotgun (WGS) entry which is preliminary data.</text>
</comment>
<dbReference type="AlphaFoldDB" id="A0AAW0TJV3"/>